<dbReference type="Gene3D" id="3.40.50.11770">
    <property type="match status" value="1"/>
</dbReference>
<evidence type="ECO:0000256" key="1">
    <source>
        <dbReference type="PROSITE-ProRule" id="PRU00409"/>
    </source>
</evidence>
<dbReference type="GO" id="GO:0046872">
    <property type="term" value="F:metal ion binding"/>
    <property type="evidence" value="ECO:0007669"/>
    <property type="project" value="InterPro"/>
</dbReference>
<dbReference type="InterPro" id="IPR040803">
    <property type="entry name" value="MfnD_preATP-grasp"/>
</dbReference>
<dbReference type="EMBL" id="SHKP01000004">
    <property type="protein sequence ID" value="RZU02710.1"/>
    <property type="molecule type" value="Genomic_DNA"/>
</dbReference>
<keyword evidence="1" id="KW-0067">ATP-binding</keyword>
<dbReference type="Pfam" id="PF02655">
    <property type="entry name" value="ATP-grasp_3"/>
    <property type="match status" value="1"/>
</dbReference>
<dbReference type="Pfam" id="PF18301">
    <property type="entry name" value="preATP-grasp_3"/>
    <property type="match status" value="1"/>
</dbReference>
<protein>
    <submittedName>
        <fullName evidence="3">Putative ATP-grasp superfamily ATP-dependent carboligase</fullName>
    </submittedName>
</protein>
<gene>
    <name evidence="3" type="ORF">EV670_0739</name>
</gene>
<feature type="domain" description="ATP-grasp" evidence="2">
    <location>
        <begin position="100"/>
        <end position="294"/>
    </location>
</feature>
<proteinExistence type="predicted"/>
<dbReference type="Gene3D" id="3.30.470.20">
    <property type="entry name" value="ATP-grasp fold, B domain"/>
    <property type="match status" value="1"/>
</dbReference>
<name>A0A4Q7W0S4_9BURK</name>
<organism evidence="3 4">
    <name type="scientific">Rivibacter subsaxonicus</name>
    <dbReference type="NCBI Taxonomy" id="457575"/>
    <lineage>
        <taxon>Bacteria</taxon>
        <taxon>Pseudomonadati</taxon>
        <taxon>Pseudomonadota</taxon>
        <taxon>Betaproteobacteria</taxon>
        <taxon>Burkholderiales</taxon>
        <taxon>Rivibacter</taxon>
    </lineage>
</organism>
<dbReference type="GO" id="GO:0005524">
    <property type="term" value="F:ATP binding"/>
    <property type="evidence" value="ECO:0007669"/>
    <property type="project" value="UniProtKB-UniRule"/>
</dbReference>
<dbReference type="GO" id="GO:0016874">
    <property type="term" value="F:ligase activity"/>
    <property type="evidence" value="ECO:0007669"/>
    <property type="project" value="UniProtKB-KW"/>
</dbReference>
<accession>A0A4Q7W0S4</accession>
<dbReference type="InterPro" id="IPR011761">
    <property type="entry name" value="ATP-grasp"/>
</dbReference>
<dbReference type="AlphaFoldDB" id="A0A4Q7W0S4"/>
<keyword evidence="1" id="KW-0547">Nucleotide-binding</keyword>
<reference evidence="3 4" key="1">
    <citation type="submission" date="2019-02" db="EMBL/GenBank/DDBJ databases">
        <title>Genomic Encyclopedia of Type Strains, Phase IV (KMG-IV): sequencing the most valuable type-strain genomes for metagenomic binning, comparative biology and taxonomic classification.</title>
        <authorList>
            <person name="Goeker M."/>
        </authorList>
    </citation>
    <scope>NUCLEOTIDE SEQUENCE [LARGE SCALE GENOMIC DNA]</scope>
    <source>
        <strain evidence="3 4">DSM 19570</strain>
    </source>
</reference>
<dbReference type="PROSITE" id="PS50975">
    <property type="entry name" value="ATP_GRASP"/>
    <property type="match status" value="1"/>
</dbReference>
<evidence type="ECO:0000313" key="4">
    <source>
        <dbReference type="Proteomes" id="UP000293671"/>
    </source>
</evidence>
<dbReference type="OrthoDB" id="271331at2"/>
<dbReference type="InterPro" id="IPR003806">
    <property type="entry name" value="ATP-grasp_PylC-type"/>
</dbReference>
<dbReference type="SUPFAM" id="SSF56059">
    <property type="entry name" value="Glutathione synthetase ATP-binding domain-like"/>
    <property type="match status" value="1"/>
</dbReference>
<dbReference type="Proteomes" id="UP000293671">
    <property type="component" value="Unassembled WGS sequence"/>
</dbReference>
<keyword evidence="3" id="KW-0436">Ligase</keyword>
<dbReference type="RefSeq" id="WP_130430448.1">
    <property type="nucleotide sequence ID" value="NZ_SHKP01000004.1"/>
</dbReference>
<evidence type="ECO:0000259" key="2">
    <source>
        <dbReference type="PROSITE" id="PS50975"/>
    </source>
</evidence>
<comment type="caution">
    <text evidence="3">The sequence shown here is derived from an EMBL/GenBank/DDBJ whole genome shotgun (WGS) entry which is preliminary data.</text>
</comment>
<sequence>MKNVLVVEYLSAGGLLDGAPADGTLLAQGLAMRDALAADLAAVEGVAVSVAAEPGAALESWLAEVQHRFEALWVVAPECEGRLAALHAATAPARWIGCDAEAIATAGSKRATLGVLDRARIPTPLAFEAEARAWVVKPDDGAGAGDTRCHTRRVDAETDLRRRQRAGAAAVLEPWVEGETLSLTLLCRAGGRTQVLARNRQRIGVDVDGSVSYAGVELAAIGADDLWAPALDAVALRAAAALPGLRGVVGIDMVWHPQCGPVVIEINPRLTCAYVGLSAAAGFNVAAAVLADHFEAWGRASPVASPVHELSYANA</sequence>
<evidence type="ECO:0000313" key="3">
    <source>
        <dbReference type="EMBL" id="RZU02710.1"/>
    </source>
</evidence>
<keyword evidence="4" id="KW-1185">Reference proteome</keyword>